<evidence type="ECO:0000256" key="5">
    <source>
        <dbReference type="ARBA" id="ARBA00022801"/>
    </source>
</evidence>
<dbReference type="FunCoup" id="Q6BHR6">
    <property type="interactions" value="623"/>
</dbReference>
<dbReference type="Gene3D" id="3.30.310.40">
    <property type="match status" value="1"/>
</dbReference>
<dbReference type="Pfam" id="PF07934">
    <property type="entry name" value="OGG_N"/>
    <property type="match status" value="1"/>
</dbReference>
<reference evidence="15 16" key="1">
    <citation type="journal article" date="2004" name="Nature">
        <title>Genome evolution in yeasts.</title>
        <authorList>
            <consortium name="Genolevures"/>
            <person name="Dujon B."/>
            <person name="Sherman D."/>
            <person name="Fischer G."/>
            <person name="Durrens P."/>
            <person name="Casaregola S."/>
            <person name="Lafontaine I."/>
            <person name="de Montigny J."/>
            <person name="Marck C."/>
            <person name="Neuveglise C."/>
            <person name="Talla E."/>
            <person name="Goffard N."/>
            <person name="Frangeul L."/>
            <person name="Aigle M."/>
            <person name="Anthouard V."/>
            <person name="Babour A."/>
            <person name="Barbe V."/>
            <person name="Barnay S."/>
            <person name="Blanchin S."/>
            <person name="Beckerich J.M."/>
            <person name="Beyne E."/>
            <person name="Bleykasten C."/>
            <person name="Boisrame A."/>
            <person name="Boyer J."/>
            <person name="Cattolico L."/>
            <person name="Confanioleri F."/>
            <person name="de Daruvar A."/>
            <person name="Despons L."/>
            <person name="Fabre E."/>
            <person name="Fairhead C."/>
            <person name="Ferry-Dumazet H."/>
            <person name="Groppi A."/>
            <person name="Hantraye F."/>
            <person name="Hennequin C."/>
            <person name="Jauniaux N."/>
            <person name="Joyet P."/>
            <person name="Kachouri R."/>
            <person name="Kerrest A."/>
            <person name="Koszul R."/>
            <person name="Lemaire M."/>
            <person name="Lesur I."/>
            <person name="Ma L."/>
            <person name="Muller H."/>
            <person name="Nicaud J.M."/>
            <person name="Nikolski M."/>
            <person name="Oztas S."/>
            <person name="Ozier-Kalogeropoulos O."/>
            <person name="Pellenz S."/>
            <person name="Potier S."/>
            <person name="Richard G.F."/>
            <person name="Straub M.L."/>
            <person name="Suleau A."/>
            <person name="Swennene D."/>
            <person name="Tekaia F."/>
            <person name="Wesolowski-Louvel M."/>
            <person name="Westhof E."/>
            <person name="Wirth B."/>
            <person name="Zeniou-Meyer M."/>
            <person name="Zivanovic I."/>
            <person name="Bolotin-Fukuhara M."/>
            <person name="Thierry A."/>
            <person name="Bouchier C."/>
            <person name="Caudron B."/>
            <person name="Scarpelli C."/>
            <person name="Gaillardin C."/>
            <person name="Weissenbach J."/>
            <person name="Wincker P."/>
            <person name="Souciet J.L."/>
        </authorList>
    </citation>
    <scope>NUCLEOTIDE SEQUENCE [LARGE SCALE GENOMIC DNA]</scope>
    <source>
        <strain evidence="16">ATCC 36239 / CBS 767 / BCRC 21394 / JCM 1990 / NBRC 0083 / IGC 2968</strain>
    </source>
</reference>
<evidence type="ECO:0000256" key="4">
    <source>
        <dbReference type="ARBA" id="ARBA00022763"/>
    </source>
</evidence>
<protein>
    <recommendedName>
        <fullName evidence="13">N-glycosylase/DNA lyase</fullName>
        <ecNumber evidence="3">4.2.99.18</ecNumber>
    </recommendedName>
</protein>
<evidence type="ECO:0000256" key="13">
    <source>
        <dbReference type="ARBA" id="ARBA00073127"/>
    </source>
</evidence>
<dbReference type="InterPro" id="IPR011257">
    <property type="entry name" value="DNA_glycosylase"/>
</dbReference>
<dbReference type="Gene3D" id="1.10.340.30">
    <property type="entry name" value="Hypothetical protein, domain 2"/>
    <property type="match status" value="1"/>
</dbReference>
<dbReference type="GO" id="GO:0006289">
    <property type="term" value="P:nucleotide-excision repair"/>
    <property type="evidence" value="ECO:0007669"/>
    <property type="project" value="InterPro"/>
</dbReference>
<keyword evidence="10" id="KW-0326">Glycosidase</keyword>
<keyword evidence="9" id="KW-0511">Multifunctional enzyme</keyword>
<dbReference type="AlphaFoldDB" id="Q6BHR6"/>
<organism evidence="15 16">
    <name type="scientific">Debaryomyces hansenii (strain ATCC 36239 / CBS 767 / BCRC 21394 / JCM 1990 / NBRC 0083 / IGC 2968)</name>
    <name type="common">Yeast</name>
    <name type="synonym">Torulaspora hansenii</name>
    <dbReference type="NCBI Taxonomy" id="284592"/>
    <lineage>
        <taxon>Eukaryota</taxon>
        <taxon>Fungi</taxon>
        <taxon>Dikarya</taxon>
        <taxon>Ascomycota</taxon>
        <taxon>Saccharomycotina</taxon>
        <taxon>Pichiomycetes</taxon>
        <taxon>Debaryomycetaceae</taxon>
        <taxon>Debaryomyces</taxon>
    </lineage>
</organism>
<accession>Q6BHR6</accession>
<dbReference type="GeneID" id="2905179"/>
<dbReference type="Gene3D" id="1.10.1670.10">
    <property type="entry name" value="Helix-hairpin-Helix base-excision DNA repair enzymes (C-terminal)"/>
    <property type="match status" value="1"/>
</dbReference>
<dbReference type="EMBL" id="CR382139">
    <property type="protein sequence ID" value="CAG90751.2"/>
    <property type="molecule type" value="Genomic_DNA"/>
</dbReference>
<comment type="catalytic activity">
    <reaction evidence="12">
        <text>2'-deoxyribonucleotide-(2'-deoxyribose 5'-phosphate)-2'-deoxyribonucleotide-DNA = a 3'-end 2'-deoxyribonucleotide-(2,3-dehydro-2,3-deoxyribose 5'-phosphate)-DNA + a 5'-end 5'-phospho-2'-deoxyribonucleoside-DNA + H(+)</text>
        <dbReference type="Rhea" id="RHEA:66592"/>
        <dbReference type="Rhea" id="RHEA-COMP:13180"/>
        <dbReference type="Rhea" id="RHEA-COMP:16897"/>
        <dbReference type="Rhea" id="RHEA-COMP:17067"/>
        <dbReference type="ChEBI" id="CHEBI:15378"/>
        <dbReference type="ChEBI" id="CHEBI:136412"/>
        <dbReference type="ChEBI" id="CHEBI:157695"/>
        <dbReference type="ChEBI" id="CHEBI:167181"/>
        <dbReference type="EC" id="4.2.99.18"/>
    </reaction>
</comment>
<name>Q6BHR6_DEBHA</name>
<dbReference type="GO" id="GO:0003684">
    <property type="term" value="F:damaged DNA binding"/>
    <property type="evidence" value="ECO:0007669"/>
    <property type="project" value="InterPro"/>
</dbReference>
<dbReference type="PANTHER" id="PTHR10242">
    <property type="entry name" value="8-OXOGUANINE DNA GLYCOSYLASE"/>
    <property type="match status" value="1"/>
</dbReference>
<dbReference type="SUPFAM" id="SSF55945">
    <property type="entry name" value="TATA-box binding protein-like"/>
    <property type="match status" value="1"/>
</dbReference>
<evidence type="ECO:0000256" key="8">
    <source>
        <dbReference type="ARBA" id="ARBA00023242"/>
    </source>
</evidence>
<dbReference type="FunFam" id="1.10.1670.10:FF:000005">
    <property type="entry name" value="N-glycosylase/DNA lyase OGG1"/>
    <property type="match status" value="1"/>
</dbReference>
<dbReference type="EC" id="4.2.99.18" evidence="3"/>
<dbReference type="OMA" id="GYAQEYL"/>
<dbReference type="GO" id="GO:0034039">
    <property type="term" value="F:8-oxo-7,8-dihydroguanine DNA N-glycosylase activity"/>
    <property type="evidence" value="ECO:0007669"/>
    <property type="project" value="TreeGrafter"/>
</dbReference>
<dbReference type="VEuPathDB" id="FungiDB:DEHA2G16324g"/>
<evidence type="ECO:0000256" key="12">
    <source>
        <dbReference type="ARBA" id="ARBA00044632"/>
    </source>
</evidence>
<keyword evidence="6" id="KW-0234">DNA repair</keyword>
<keyword evidence="7" id="KW-0456">Lyase</keyword>
<dbReference type="Proteomes" id="UP000000599">
    <property type="component" value="Chromosome G"/>
</dbReference>
<dbReference type="HOGENOM" id="CLU_027543_3_1_1"/>
<evidence type="ECO:0000256" key="1">
    <source>
        <dbReference type="ARBA" id="ARBA00004123"/>
    </source>
</evidence>
<comment type="subcellular location">
    <subcellularLocation>
        <location evidence="1">Nucleus</location>
    </subcellularLocation>
</comment>
<dbReference type="InParanoid" id="Q6BHR6"/>
<evidence type="ECO:0000259" key="14">
    <source>
        <dbReference type="SMART" id="SM00478"/>
    </source>
</evidence>
<dbReference type="OrthoDB" id="238681at2759"/>
<keyword evidence="16" id="KW-1185">Reference proteome</keyword>
<evidence type="ECO:0000256" key="2">
    <source>
        <dbReference type="ARBA" id="ARBA00010679"/>
    </source>
</evidence>
<evidence type="ECO:0000256" key="3">
    <source>
        <dbReference type="ARBA" id="ARBA00012720"/>
    </source>
</evidence>
<dbReference type="InterPro" id="IPR012904">
    <property type="entry name" value="OGG_N"/>
</dbReference>
<gene>
    <name evidence="15" type="ordered locus">DEHA2G16324g</name>
</gene>
<evidence type="ECO:0000313" key="16">
    <source>
        <dbReference type="Proteomes" id="UP000000599"/>
    </source>
</evidence>
<dbReference type="SMART" id="SM00478">
    <property type="entry name" value="ENDO3c"/>
    <property type="match status" value="1"/>
</dbReference>
<dbReference type="RefSeq" id="XP_462255.2">
    <property type="nucleotide sequence ID" value="XM_462255.1"/>
</dbReference>
<evidence type="ECO:0000256" key="7">
    <source>
        <dbReference type="ARBA" id="ARBA00023239"/>
    </source>
</evidence>
<dbReference type="eggNOG" id="KOG2875">
    <property type="taxonomic scope" value="Eukaryota"/>
</dbReference>
<dbReference type="InterPro" id="IPR003265">
    <property type="entry name" value="HhH-GPD_domain"/>
</dbReference>
<evidence type="ECO:0000256" key="11">
    <source>
        <dbReference type="ARBA" id="ARBA00025652"/>
    </source>
</evidence>
<evidence type="ECO:0000256" key="6">
    <source>
        <dbReference type="ARBA" id="ARBA00023204"/>
    </source>
</evidence>
<evidence type="ECO:0000256" key="10">
    <source>
        <dbReference type="ARBA" id="ARBA00023295"/>
    </source>
</evidence>
<dbReference type="InterPro" id="IPR052054">
    <property type="entry name" value="Oxidative_DNA_repair_enzyme"/>
</dbReference>
<sequence length="376" mass="44218">MTVDLIWKKFPVKQVEVKLSKVLRCGQTFRWKNVNDIWSYTTENKIILLKQDEEYIHYSWIAAEHMQTQSKINCHFDKETLDFIKDYFNLPIKLETLYEEWIEKDGLFKISQQKSAFSKFTGIRILRQEPWETLISFICSSNNNVKRISKMCDNICTEFGKYINEYNGIKYYSFPTAVDLSSSPKVESRLRDLGFGYRAKYIYQTALKFTSDEFPDITLKNLYQLRQENYETAHDFLLQLTGVGPKVADCICLMALDKHDIVPVDTHVYQIAIRDYKFKGKKDLKTMNKKTYHDIRLFFKEIFGDFAGWAQSVLFTSDLSDLNNGVNKIQNTEINIDHTSVKQEQDSIVIERKRGILLDPSSQEQDSDKKVKYEMK</sequence>
<keyword evidence="8" id="KW-0539">Nucleus</keyword>
<dbReference type="FunFam" id="1.10.340.30:FF:000006">
    <property type="entry name" value="N-glycosylase/DNA lyase isoform X2"/>
    <property type="match status" value="1"/>
</dbReference>
<comment type="similarity">
    <text evidence="2">Belongs to the type-1 OGG1 family.</text>
</comment>
<dbReference type="SUPFAM" id="SSF48150">
    <property type="entry name" value="DNA-glycosylase"/>
    <property type="match status" value="1"/>
</dbReference>
<dbReference type="PANTHER" id="PTHR10242:SF2">
    <property type="entry name" value="N-GLYCOSYLASE_DNA LYASE"/>
    <property type="match status" value="1"/>
</dbReference>
<evidence type="ECO:0000313" key="15">
    <source>
        <dbReference type="EMBL" id="CAG90751.2"/>
    </source>
</evidence>
<dbReference type="Pfam" id="PF00730">
    <property type="entry name" value="HhH-GPD"/>
    <property type="match status" value="1"/>
</dbReference>
<keyword evidence="4" id="KW-0227">DNA damage</keyword>
<comment type="function">
    <text evidence="11">DNA repair enzyme that incises DNA at 8-oxoG residues. Excises 7,8-dihydro-8-oxoguanine and 2,6-diamino-4-hydroxy-5-N-methylformamidopyrimidine (FAPY) from damaged DNA. Has a beta-lyase activity that nicks DNA 3' to the lesion.</text>
</comment>
<evidence type="ECO:0000256" key="9">
    <source>
        <dbReference type="ARBA" id="ARBA00023268"/>
    </source>
</evidence>
<dbReference type="CDD" id="cd00056">
    <property type="entry name" value="ENDO3c"/>
    <property type="match status" value="1"/>
</dbReference>
<dbReference type="GO" id="GO:0140078">
    <property type="term" value="F:class I DNA-(apurinic or apyrimidinic site) endonuclease activity"/>
    <property type="evidence" value="ECO:0007669"/>
    <property type="project" value="UniProtKB-EC"/>
</dbReference>
<dbReference type="KEGG" id="dha:DEHA2G16324g"/>
<dbReference type="GO" id="GO:0005634">
    <property type="term" value="C:nucleus"/>
    <property type="evidence" value="ECO:0007669"/>
    <property type="project" value="UniProtKB-SubCell"/>
</dbReference>
<dbReference type="STRING" id="284592.Q6BHR6"/>
<proteinExistence type="inferred from homology"/>
<keyword evidence="5" id="KW-0378">Hydrolase</keyword>
<dbReference type="InterPro" id="IPR023170">
    <property type="entry name" value="HhH_base_excis_C"/>
</dbReference>
<dbReference type="GO" id="GO:0006285">
    <property type="term" value="P:base-excision repair, AP site formation"/>
    <property type="evidence" value="ECO:0007669"/>
    <property type="project" value="UniProtKB-ARBA"/>
</dbReference>
<feature type="domain" description="HhH-GPD" evidence="14">
    <location>
        <begin position="139"/>
        <end position="319"/>
    </location>
</feature>